<keyword evidence="5" id="KW-0804">Transcription</keyword>
<dbReference type="InterPro" id="IPR012423">
    <property type="entry name" value="Eaf7/MRGBP"/>
</dbReference>
<evidence type="ECO:0000256" key="5">
    <source>
        <dbReference type="ARBA" id="ARBA00023163"/>
    </source>
</evidence>
<comment type="similarity">
    <text evidence="2">Belongs to the EAF7 family.</text>
</comment>
<evidence type="ECO:0000256" key="2">
    <source>
        <dbReference type="ARBA" id="ARBA00007117"/>
    </source>
</evidence>
<feature type="compositionally biased region" description="Low complexity" evidence="7">
    <location>
        <begin position="23"/>
        <end position="36"/>
    </location>
</feature>
<dbReference type="Pfam" id="PF07904">
    <property type="entry name" value="Eaf7"/>
    <property type="match status" value="1"/>
</dbReference>
<comment type="caution">
    <text evidence="8">The sequence shown here is derived from an EMBL/GenBank/DDBJ whole genome shotgun (WGS) entry which is preliminary data.</text>
</comment>
<evidence type="ECO:0000313" key="8">
    <source>
        <dbReference type="EMBL" id="KAG0560684.1"/>
    </source>
</evidence>
<dbReference type="GO" id="GO:0006357">
    <property type="term" value="P:regulation of transcription by RNA polymerase II"/>
    <property type="evidence" value="ECO:0007669"/>
    <property type="project" value="TreeGrafter"/>
</dbReference>
<protein>
    <submittedName>
        <fullName evidence="8">Uncharacterized protein</fullName>
    </submittedName>
</protein>
<dbReference type="GO" id="GO:0035267">
    <property type="term" value="C:NuA4 histone acetyltransferase complex"/>
    <property type="evidence" value="ECO:0007669"/>
    <property type="project" value="TreeGrafter"/>
</dbReference>
<organism evidence="8 9">
    <name type="scientific">Ceratodon purpureus</name>
    <name type="common">Fire moss</name>
    <name type="synonym">Dicranum purpureum</name>
    <dbReference type="NCBI Taxonomy" id="3225"/>
    <lineage>
        <taxon>Eukaryota</taxon>
        <taxon>Viridiplantae</taxon>
        <taxon>Streptophyta</taxon>
        <taxon>Embryophyta</taxon>
        <taxon>Bryophyta</taxon>
        <taxon>Bryophytina</taxon>
        <taxon>Bryopsida</taxon>
        <taxon>Dicranidae</taxon>
        <taxon>Pseudoditrichales</taxon>
        <taxon>Ditrichaceae</taxon>
        <taxon>Ceratodon</taxon>
    </lineage>
</organism>
<feature type="region of interest" description="Disordered" evidence="7">
    <location>
        <begin position="1"/>
        <end position="38"/>
    </location>
</feature>
<sequence length="143" mass="16471">MGDNVQHRPPPADGTTSLSSHRSTPAYTPPSSASSPFKKGMQQVELELRLLEAFAIYRPSMLVGMHRHFILFGLMDHLERRSVTRWCRLNQRFSPDEVLQLLDRFFNMDLLKPGDEELDLVNHEEDFSLPPSMFEEIKKKTSA</sequence>
<dbReference type="AlphaFoldDB" id="A0A8T0GR49"/>
<evidence type="ECO:0000256" key="6">
    <source>
        <dbReference type="ARBA" id="ARBA00023242"/>
    </source>
</evidence>
<accession>A0A8T0GR49</accession>
<comment type="subcellular location">
    <subcellularLocation>
        <location evidence="1">Nucleus</location>
    </subcellularLocation>
</comment>
<keyword evidence="9" id="KW-1185">Reference proteome</keyword>
<evidence type="ECO:0000313" key="9">
    <source>
        <dbReference type="Proteomes" id="UP000822688"/>
    </source>
</evidence>
<name>A0A8T0GR49_CERPU</name>
<dbReference type="PANTHER" id="PTHR13581:SF5">
    <property type="entry name" value="MRG_MORF4L-BINDING PROTEIN"/>
    <property type="match status" value="1"/>
</dbReference>
<reference evidence="8" key="1">
    <citation type="submission" date="2020-06" db="EMBL/GenBank/DDBJ databases">
        <title>WGS assembly of Ceratodon purpureus strain R40.</title>
        <authorList>
            <person name="Carey S.B."/>
            <person name="Jenkins J."/>
            <person name="Shu S."/>
            <person name="Lovell J.T."/>
            <person name="Sreedasyam A."/>
            <person name="Maumus F."/>
            <person name="Tiley G.P."/>
            <person name="Fernandez-Pozo N."/>
            <person name="Barry K."/>
            <person name="Chen C."/>
            <person name="Wang M."/>
            <person name="Lipzen A."/>
            <person name="Daum C."/>
            <person name="Saski C.A."/>
            <person name="Payton A.C."/>
            <person name="Mcbreen J.C."/>
            <person name="Conrad R.E."/>
            <person name="Kollar L.M."/>
            <person name="Olsson S."/>
            <person name="Huttunen S."/>
            <person name="Landis J.B."/>
            <person name="Wickett N.J."/>
            <person name="Johnson M.G."/>
            <person name="Rensing S.A."/>
            <person name="Grimwood J."/>
            <person name="Schmutz J."/>
            <person name="Mcdaniel S.F."/>
        </authorList>
    </citation>
    <scope>NUCLEOTIDE SEQUENCE</scope>
    <source>
        <strain evidence="8">R40</strain>
    </source>
</reference>
<proteinExistence type="inferred from homology"/>
<dbReference type="Proteomes" id="UP000822688">
    <property type="component" value="Chromosome 9"/>
</dbReference>
<keyword evidence="6" id="KW-0539">Nucleus</keyword>
<keyword evidence="3" id="KW-0156">Chromatin regulator</keyword>
<evidence type="ECO:0000256" key="1">
    <source>
        <dbReference type="ARBA" id="ARBA00004123"/>
    </source>
</evidence>
<evidence type="ECO:0000256" key="4">
    <source>
        <dbReference type="ARBA" id="ARBA00023015"/>
    </source>
</evidence>
<evidence type="ECO:0000256" key="7">
    <source>
        <dbReference type="SAM" id="MobiDB-lite"/>
    </source>
</evidence>
<dbReference type="EMBL" id="CM026430">
    <property type="protein sequence ID" value="KAG0560684.1"/>
    <property type="molecule type" value="Genomic_DNA"/>
</dbReference>
<dbReference type="GO" id="GO:0006325">
    <property type="term" value="P:chromatin organization"/>
    <property type="evidence" value="ECO:0007669"/>
    <property type="project" value="UniProtKB-KW"/>
</dbReference>
<dbReference type="PANTHER" id="PTHR13581">
    <property type="entry name" value="MRG-BINDING PROTEIN"/>
    <property type="match status" value="1"/>
</dbReference>
<evidence type="ECO:0000256" key="3">
    <source>
        <dbReference type="ARBA" id="ARBA00022853"/>
    </source>
</evidence>
<dbReference type="GO" id="GO:0005634">
    <property type="term" value="C:nucleus"/>
    <property type="evidence" value="ECO:0007669"/>
    <property type="project" value="UniProtKB-SubCell"/>
</dbReference>
<keyword evidence="4" id="KW-0805">Transcription regulation</keyword>
<gene>
    <name evidence="8" type="ORF">KC19_9G005000</name>
</gene>